<dbReference type="NCBIfam" id="TIGR04183">
    <property type="entry name" value="Por_Secre_tail"/>
    <property type="match status" value="1"/>
</dbReference>
<reference evidence="3" key="1">
    <citation type="journal article" date="2019" name="Int. J. Syst. Evol. Microbiol.">
        <title>The Global Catalogue of Microorganisms (GCM) 10K type strain sequencing project: providing services to taxonomists for standard genome sequencing and annotation.</title>
        <authorList>
            <consortium name="The Broad Institute Genomics Platform"/>
            <consortium name="The Broad Institute Genome Sequencing Center for Infectious Disease"/>
            <person name="Wu L."/>
            <person name="Ma J."/>
        </authorList>
    </citation>
    <scope>NUCLEOTIDE SEQUENCE [LARGE SCALE GENOMIC DNA]</scope>
    <source>
        <strain evidence="3">JCM 17917</strain>
    </source>
</reference>
<accession>A0ABP8FS00</accession>
<name>A0ABP8FS00_9BACT</name>
<feature type="domain" description="Secretion system C-terminal sorting" evidence="1">
    <location>
        <begin position="1372"/>
        <end position="1448"/>
    </location>
</feature>
<comment type="caution">
    <text evidence="2">The sequence shown here is derived from an EMBL/GenBank/DDBJ whole genome shotgun (WGS) entry which is preliminary data.</text>
</comment>
<dbReference type="Gene3D" id="2.60.40.10">
    <property type="entry name" value="Immunoglobulins"/>
    <property type="match status" value="1"/>
</dbReference>
<dbReference type="RefSeq" id="WP_345167137.1">
    <property type="nucleotide sequence ID" value="NZ_BAABGX010000002.1"/>
</dbReference>
<organism evidence="2 3">
    <name type="scientific">Nibribacter koreensis</name>
    <dbReference type="NCBI Taxonomy" id="1084519"/>
    <lineage>
        <taxon>Bacteria</taxon>
        <taxon>Pseudomonadati</taxon>
        <taxon>Bacteroidota</taxon>
        <taxon>Cytophagia</taxon>
        <taxon>Cytophagales</taxon>
        <taxon>Hymenobacteraceae</taxon>
        <taxon>Nibribacter</taxon>
    </lineage>
</organism>
<evidence type="ECO:0000313" key="2">
    <source>
        <dbReference type="EMBL" id="GAA4309758.1"/>
    </source>
</evidence>
<dbReference type="Pfam" id="PF18962">
    <property type="entry name" value="Por_Secre_tail"/>
    <property type="match status" value="1"/>
</dbReference>
<dbReference type="EMBL" id="BAABGX010000002">
    <property type="protein sequence ID" value="GAA4309758.1"/>
    <property type="molecule type" value="Genomic_DNA"/>
</dbReference>
<dbReference type="InterPro" id="IPR026444">
    <property type="entry name" value="Secre_tail"/>
</dbReference>
<sequence>MRGTSTKLIQWLVALVGILLIVAVGPVVSAKAVTKSLDKVESLSNKSSRAFAELNNASALKGAIFSLERSYRFITKQYYWVGGAGAWEDVSHWATTSGGAMLHTALPTAEDDVFFDANSFTADNQTVSLNDTARVRNISWLGVRPSRFDWNDKVLQVYGSYDRTTNASFIDGVKLVFKSNSTGNTISSNNTPLFSGSSVTFDGLGGEWTLQDDMNTNGSYLYLNAGTLNTNNKTVSIRRLYSTATNSRVLNLGASELTGLDEWQVNASLVLNSGTSIIRLNHPDISHAFAGAGLSYNQVFLNSVSTTISGANTFQVLTIASGKTVRFPTGLTTTVNQLSSNGSCGNYTTLESTSAIQTVLNVTGSSTSFSSVVVKGIKSIQPLTATNSLDGGNNTNWTFSSGSQQTFYWVGGSGNWSDPTHWSSTSGGAPNGACAPGPFDNVIFDSNSLSAGETVTLDQANVYVNSISGLGVTANSTFNLAGKTLQVGGSMEMSANISYGITKGIIVFTSSNLGEKLNFGNGVLPNGTIMTFSGSGEYSLNSGLNVGQSGRINLNAGQLKTNNQQVLVGSIYSTGTVARTLDLGASSISGLSVWSLTNTGLTFNKGTSTLIFDGSSIAHTFAGAGFTYNAVTFQATSTTISGVNNFASLSILPGKALRLPANVLTTVGNLVMNGDCAGYTKLESTSVGVKATLSVTGTNRMFNYIAVKDIAASPNTLTAINSANGGNTTGWSINSVETVSTYYWVGGTGNWSDTNHWATTSGGVAAICSPGPNDNVVFDANSFTASGQKVTLDQPTSYVNNITWESGVNNPVFNLNGKVLQVSGETKLSNNMNMGTVKGTLIFDSKNFFTNVDLGGLSLVNGTTVTFNGTSNYLLANKLDLGNAGRINLNSGSLLTNNKEIVTGSFYSTSTTVRSLNLGSSTIIGLSVWSITATNLTLEASNSFLNFNNPATAHTFTGGGKVYNNVSFNGATTTVNNSNTFKMVTVAGGKTLNLQSGQKQTMEELVTSSIAPLTTLKSSSMGSSALAISSEEFCSDYLAIQNVTVSGTATFYAGTNSTLTGTTTGWDAGGCDVVYAPESDSARDICNNTEAITSTGSNQWQELRYDGKLVAAIKDGGNVLGNVYVAFTINSNNSREGVNANIAPRNWTIASENQPNPLQPVSIRFYGMVEEFNDFNNSVNGGYTLEDLSISKYSGSLEDCSYENSYVVAEGEGKTEVVHYKSPTYTVKGNYFIAELPAVYGFSEFYMHDGAVALEFPVNPLPVELVNFNATPTASGAKLMWQTASEQDNAYFEVQSTNNLKSGEFKTLGRVNTKDANSNTLLSYEFLDATAARGTAVYYRLKQVDIDGTFEYSKVVSVNIKQAAKGKGLVNVYPNPFKGQINLEIEIEQAGELVATLYDARGYKVFAKSISVEVGASSILVDLPTNLRTGLYFLTTQVDGTTKTTRLIKE</sequence>
<gene>
    <name evidence="2" type="ORF">GCM10023183_27130</name>
</gene>
<evidence type="ECO:0000313" key="3">
    <source>
        <dbReference type="Proteomes" id="UP001501844"/>
    </source>
</evidence>
<evidence type="ECO:0000259" key="1">
    <source>
        <dbReference type="Pfam" id="PF18962"/>
    </source>
</evidence>
<protein>
    <recommendedName>
        <fullName evidence="1">Secretion system C-terminal sorting domain-containing protein</fullName>
    </recommendedName>
</protein>
<proteinExistence type="predicted"/>
<dbReference type="Proteomes" id="UP001501844">
    <property type="component" value="Unassembled WGS sequence"/>
</dbReference>
<dbReference type="InterPro" id="IPR013783">
    <property type="entry name" value="Ig-like_fold"/>
</dbReference>
<keyword evidence="3" id="KW-1185">Reference proteome</keyword>